<sequence>MVCAIVDNNISCPAGFNKRQGNKWGGARNDKGRVSKILNEYHVETILGAALFSKYLGLELNRSITIHFGKLGIDDCKAGKVLTAWLKSLGDYISKNGKILTCVWVRENGQYVDDKGIVKGSHVHILAHIPNECLQGVKQRQGKWLSKAAGARLTAGTIFGRKVKGASSHNGLEGLYEANSGNVIRYIIKGVDSGLAAKMGLVKVKDGGRVIGKRCGTTQNIGRKAWQRAGWDMDFLKAVKAES</sequence>
<name>A0A1L3JBR0_9SPHN</name>
<keyword evidence="2" id="KW-1185">Reference proteome</keyword>
<evidence type="ECO:0000313" key="2">
    <source>
        <dbReference type="Proteomes" id="UP000242561"/>
    </source>
</evidence>
<organism evidence="1 2">
    <name type="scientific">Sphingorhabdus lutea</name>
    <dbReference type="NCBI Taxonomy" id="1913578"/>
    <lineage>
        <taxon>Bacteria</taxon>
        <taxon>Pseudomonadati</taxon>
        <taxon>Pseudomonadota</taxon>
        <taxon>Alphaproteobacteria</taxon>
        <taxon>Sphingomonadales</taxon>
        <taxon>Sphingomonadaceae</taxon>
        <taxon>Sphingorhabdus</taxon>
    </lineage>
</organism>
<proteinExistence type="predicted"/>
<accession>A0A1L3JBR0</accession>
<dbReference type="Proteomes" id="UP000242561">
    <property type="component" value="Chromosome"/>
</dbReference>
<reference evidence="1 2" key="1">
    <citation type="submission" date="2016-11" db="EMBL/GenBank/DDBJ databases">
        <title>Sphingorhabdus sp. LPB0140, isolated from marine environment.</title>
        <authorList>
            <person name="Kim E."/>
            <person name="Yi H."/>
        </authorList>
    </citation>
    <scope>NUCLEOTIDE SEQUENCE [LARGE SCALE GENOMIC DNA]</scope>
    <source>
        <strain evidence="1 2">LPB0140</strain>
    </source>
</reference>
<gene>
    <name evidence="1" type="ORF">LPB140_06910</name>
</gene>
<protein>
    <submittedName>
        <fullName evidence="1">Uncharacterized protein</fullName>
    </submittedName>
</protein>
<dbReference type="STRING" id="1913578.LPB140_06910"/>
<dbReference type="KEGG" id="sphl:LPB140_06910"/>
<dbReference type="AlphaFoldDB" id="A0A1L3JBR0"/>
<evidence type="ECO:0000313" key="1">
    <source>
        <dbReference type="EMBL" id="APG62558.1"/>
    </source>
</evidence>
<dbReference type="EMBL" id="CP018154">
    <property type="protein sequence ID" value="APG62558.1"/>
    <property type="molecule type" value="Genomic_DNA"/>
</dbReference>